<evidence type="ECO:0000256" key="1">
    <source>
        <dbReference type="ARBA" id="ARBA00001946"/>
    </source>
</evidence>
<evidence type="ECO:0000256" key="8">
    <source>
        <dbReference type="PIRSR" id="PIRSR640255-1"/>
    </source>
</evidence>
<evidence type="ECO:0000256" key="3">
    <source>
        <dbReference type="ARBA" id="ARBA00022722"/>
    </source>
</evidence>
<proteinExistence type="inferred from homology"/>
<name>A0A0F5JTB1_9BURK</name>
<comment type="caution">
    <text evidence="14">The sequence shown here is derived from an EMBL/GenBank/DDBJ whole genome shotgun (WGS) entry which is preliminary data.</text>
</comment>
<reference evidence="14 15" key="1">
    <citation type="submission" date="2015-03" db="EMBL/GenBank/DDBJ databases">
        <title>Draft Genome Sequence of Burkholderia andropogonis type strain ICMP2807, isolated from Sorghum bicolor.</title>
        <authorList>
            <person name="Lopes-Santos L."/>
            <person name="Castro D.B."/>
            <person name="Ottoboni L.M."/>
            <person name="Park D."/>
            <person name="Weirc B.S."/>
            <person name="Destefano S.A."/>
        </authorList>
    </citation>
    <scope>NUCLEOTIDE SEQUENCE [LARGE SCALE GENOMIC DNA]</scope>
    <source>
        <strain evidence="14 15">ICMP2807</strain>
    </source>
</reference>
<dbReference type="AlphaFoldDB" id="A0A0F5JTB1"/>
<evidence type="ECO:0000259" key="13">
    <source>
        <dbReference type="SMART" id="SM00892"/>
    </source>
</evidence>
<dbReference type="InterPro" id="IPR001604">
    <property type="entry name" value="Endo_G_ENPP1-like_dom"/>
</dbReference>
<organism evidence="14 15">
    <name type="scientific">Robbsia andropogonis</name>
    <dbReference type="NCBI Taxonomy" id="28092"/>
    <lineage>
        <taxon>Bacteria</taxon>
        <taxon>Pseudomonadati</taxon>
        <taxon>Pseudomonadota</taxon>
        <taxon>Betaproteobacteria</taxon>
        <taxon>Burkholderiales</taxon>
        <taxon>Burkholderiaceae</taxon>
        <taxon>Robbsia</taxon>
    </lineage>
</organism>
<evidence type="ECO:0000259" key="12">
    <source>
        <dbReference type="SMART" id="SM00477"/>
    </source>
</evidence>
<evidence type="ECO:0000256" key="7">
    <source>
        <dbReference type="ARBA" id="ARBA00022842"/>
    </source>
</evidence>
<dbReference type="InterPro" id="IPR040255">
    <property type="entry name" value="Non-specific_endonuclease"/>
</dbReference>
<dbReference type="STRING" id="28092.WM40_25310"/>
<keyword evidence="15" id="KW-1185">Reference proteome</keyword>
<feature type="domain" description="DNA/RNA non-specific endonuclease/pyrophosphatase/phosphodiesterase" evidence="13">
    <location>
        <begin position="55"/>
        <end position="248"/>
    </location>
</feature>
<evidence type="ECO:0000313" key="15">
    <source>
        <dbReference type="Proteomes" id="UP000033618"/>
    </source>
</evidence>
<dbReference type="PANTHER" id="PTHR13966">
    <property type="entry name" value="ENDONUCLEASE RELATED"/>
    <property type="match status" value="1"/>
</dbReference>
<gene>
    <name evidence="14" type="ORF">WM40_25310</name>
</gene>
<dbReference type="EMBL" id="LAQU01000077">
    <property type="protein sequence ID" value="KKB61071.1"/>
    <property type="molecule type" value="Genomic_DNA"/>
</dbReference>
<keyword evidence="4 9" id="KW-0479">Metal-binding</keyword>
<evidence type="ECO:0000313" key="14">
    <source>
        <dbReference type="EMBL" id="KKB61071.1"/>
    </source>
</evidence>
<protein>
    <recommendedName>
        <fullName evidence="10">Endonuclease</fullName>
        <ecNumber evidence="10">3.1.30.-</ecNumber>
    </recommendedName>
</protein>
<sequence length="248" mass="27382">MVKSLARRVLCAIVIGLLPAAVFAAPDFAACSSTFYEGAAPVATAKQPGQRYALCFADFAVLYSGESKTPIYSAEHLTPENLRAARGERRTNVFYEEARLPSDARARLEDYRGSGFDRGHMSPAADRSSPEAMAQSFSLANMVPQAPENNRGVWAKNVERATRNYAMRSSAGVYVLTGPFYTGEHRTIGPDNVWVPDKLFKLVYDPASRKAWCFILDNSDDARVQGVYSYPDLVRIIGMQLLPEDALR</sequence>
<dbReference type="EC" id="3.1.30.-" evidence="10"/>
<dbReference type="PATRIC" id="fig|28092.6.peg.5976"/>
<comment type="similarity">
    <text evidence="2 10">Belongs to the DNA/RNA non-specific endonuclease family.</text>
</comment>
<feature type="active site" description="Proton acceptor" evidence="8">
    <location>
        <position position="120"/>
    </location>
</feature>
<feature type="binding site" evidence="9">
    <location>
        <position position="150"/>
    </location>
    <ligand>
        <name>Mg(2+)</name>
        <dbReference type="ChEBI" id="CHEBI:18420"/>
        <note>catalytic</note>
    </ligand>
</feature>
<feature type="chain" id="PRO_5002490066" description="Endonuclease" evidence="11">
    <location>
        <begin position="25"/>
        <end position="248"/>
    </location>
</feature>
<dbReference type="SMART" id="SM00477">
    <property type="entry name" value="NUC"/>
    <property type="match status" value="1"/>
</dbReference>
<dbReference type="SUPFAM" id="SSF54060">
    <property type="entry name" value="His-Me finger endonucleases"/>
    <property type="match status" value="1"/>
</dbReference>
<dbReference type="Pfam" id="PF01223">
    <property type="entry name" value="Endonuclease_NS"/>
    <property type="match status" value="1"/>
</dbReference>
<dbReference type="GO" id="GO:0003676">
    <property type="term" value="F:nucleic acid binding"/>
    <property type="evidence" value="ECO:0007669"/>
    <property type="project" value="InterPro"/>
</dbReference>
<evidence type="ECO:0000256" key="9">
    <source>
        <dbReference type="PIRSR" id="PIRSR640255-2"/>
    </source>
</evidence>
<keyword evidence="11" id="KW-0732">Signal</keyword>
<dbReference type="SMART" id="SM00892">
    <property type="entry name" value="Endonuclease_NS"/>
    <property type="match status" value="1"/>
</dbReference>
<dbReference type="InterPro" id="IPR044925">
    <property type="entry name" value="His-Me_finger_sf"/>
</dbReference>
<dbReference type="GO" id="GO:0046872">
    <property type="term" value="F:metal ion binding"/>
    <property type="evidence" value="ECO:0007669"/>
    <property type="project" value="UniProtKB-KW"/>
</dbReference>
<dbReference type="GO" id="GO:0004519">
    <property type="term" value="F:endonuclease activity"/>
    <property type="evidence" value="ECO:0007669"/>
    <property type="project" value="UniProtKB-UniRule"/>
</dbReference>
<dbReference type="GO" id="GO:0016787">
    <property type="term" value="F:hydrolase activity"/>
    <property type="evidence" value="ECO:0007669"/>
    <property type="project" value="UniProtKB-KW"/>
</dbReference>
<evidence type="ECO:0000256" key="10">
    <source>
        <dbReference type="RuleBase" id="RU366055"/>
    </source>
</evidence>
<dbReference type="InterPro" id="IPR044929">
    <property type="entry name" value="DNA/RNA_non-sp_Endonuclease_sf"/>
</dbReference>
<keyword evidence="6 10" id="KW-0378">Hydrolase</keyword>
<evidence type="ECO:0000256" key="4">
    <source>
        <dbReference type="ARBA" id="ARBA00022723"/>
    </source>
</evidence>
<dbReference type="PANTHER" id="PTHR13966:SF5">
    <property type="entry name" value="ENDONUCLEASE G, MITOCHONDRIAL"/>
    <property type="match status" value="1"/>
</dbReference>
<feature type="domain" description="ENPP1-3/EXOG-like endonuclease/phosphodiesterase" evidence="12">
    <location>
        <begin position="56"/>
        <end position="236"/>
    </location>
</feature>
<feature type="signal peptide" evidence="11">
    <location>
        <begin position="1"/>
        <end position="24"/>
    </location>
</feature>
<keyword evidence="7" id="KW-0460">Magnesium</keyword>
<accession>A0A0F5JTB1</accession>
<dbReference type="InterPro" id="IPR020821">
    <property type="entry name" value="ENPP1-3/EXOG-like_nuc-like"/>
</dbReference>
<evidence type="ECO:0000256" key="6">
    <source>
        <dbReference type="ARBA" id="ARBA00022801"/>
    </source>
</evidence>
<evidence type="ECO:0000256" key="5">
    <source>
        <dbReference type="ARBA" id="ARBA00022759"/>
    </source>
</evidence>
<dbReference type="Proteomes" id="UP000033618">
    <property type="component" value="Unassembled WGS sequence"/>
</dbReference>
<dbReference type="Gene3D" id="3.40.570.10">
    <property type="entry name" value="Extracellular Endonuclease, subunit A"/>
    <property type="match status" value="1"/>
</dbReference>
<comment type="cofactor">
    <cofactor evidence="1 10">
        <name>Mg(2+)</name>
        <dbReference type="ChEBI" id="CHEBI:18420"/>
    </cofactor>
</comment>
<dbReference type="OrthoDB" id="9811262at2"/>
<dbReference type="PROSITE" id="PS01070">
    <property type="entry name" value="NUCLEASE_NON_SPEC"/>
    <property type="match status" value="1"/>
</dbReference>
<keyword evidence="5 10" id="KW-0255">Endonuclease</keyword>
<dbReference type="InterPro" id="IPR018524">
    <property type="entry name" value="DNA/RNA_endonuclease_AS"/>
</dbReference>
<evidence type="ECO:0000256" key="11">
    <source>
        <dbReference type="SAM" id="SignalP"/>
    </source>
</evidence>
<evidence type="ECO:0000256" key="2">
    <source>
        <dbReference type="ARBA" id="ARBA00010052"/>
    </source>
</evidence>
<keyword evidence="3 10" id="KW-0540">Nuclease</keyword>